<keyword evidence="3 5" id="KW-0699">rRNA-binding</keyword>
<dbReference type="InterPro" id="IPR020040">
    <property type="entry name" value="Ribosomal_uL6_a/b-dom"/>
</dbReference>
<evidence type="ECO:0000313" key="8">
    <source>
        <dbReference type="Proteomes" id="UP001243717"/>
    </source>
</evidence>
<keyword evidence="8" id="KW-1185">Reference proteome</keyword>
<comment type="similarity">
    <text evidence="3 4">Belongs to the universal ribosomal protein uL6 family.</text>
</comment>
<protein>
    <recommendedName>
        <fullName evidence="3">Large ribosomal subunit protein uL6</fullName>
    </recommendedName>
</protein>
<feature type="domain" description="Large ribosomal subunit protein uL6 alpha-beta" evidence="6">
    <location>
        <begin position="15"/>
        <end position="82"/>
    </location>
</feature>
<dbReference type="GO" id="GO:0005840">
    <property type="term" value="C:ribosome"/>
    <property type="evidence" value="ECO:0007669"/>
    <property type="project" value="UniProtKB-KW"/>
</dbReference>
<dbReference type="Pfam" id="PF00347">
    <property type="entry name" value="Ribosomal_L6"/>
    <property type="match status" value="2"/>
</dbReference>
<reference evidence="7 8" key="1">
    <citation type="submission" date="2023-04" db="EMBL/GenBank/DDBJ databases">
        <title>A novel bacteria isolated from coastal sediment.</title>
        <authorList>
            <person name="Liu X.-J."/>
            <person name="Du Z.-J."/>
        </authorList>
    </citation>
    <scope>NUCLEOTIDE SEQUENCE [LARGE SCALE GENOMIC DNA]</scope>
    <source>
        <strain evidence="7 8">SDUM461004</strain>
    </source>
</reference>
<gene>
    <name evidence="3 7" type="primary">rplF</name>
    <name evidence="7" type="ORF">QEH59_05875</name>
</gene>
<proteinExistence type="inferred from homology"/>
<accession>A0ABU1AGX0</accession>
<feature type="domain" description="Large ribosomal subunit protein uL6 alpha-beta" evidence="6">
    <location>
        <begin position="91"/>
        <end position="163"/>
    </location>
</feature>
<sequence>MSRIGKLPIPVLDKANVTIDGQTVRVDGPKGKLEKTFDGSVQIELADGEIRVTPADSSRHARAMFGTVRSIVNNMVVGVVDGYEKKLEIKGVGFRAALEGDLLDLALGYSHPVKVKIPEGITVTVAENTKISVSGADKQIVGEIAATIYSYFPAEPYKGKGVHIVGQYVRRKEGKKSA</sequence>
<keyword evidence="2 3" id="KW-0687">Ribonucleoprotein</keyword>
<dbReference type="InterPro" id="IPR019906">
    <property type="entry name" value="Ribosomal_uL6_bac-type"/>
</dbReference>
<dbReference type="RefSeq" id="WP_308984427.1">
    <property type="nucleotide sequence ID" value="NZ_JARXIC010000007.1"/>
</dbReference>
<dbReference type="Proteomes" id="UP001243717">
    <property type="component" value="Unassembled WGS sequence"/>
</dbReference>
<evidence type="ECO:0000256" key="4">
    <source>
        <dbReference type="RuleBase" id="RU003869"/>
    </source>
</evidence>
<evidence type="ECO:0000313" key="7">
    <source>
        <dbReference type="EMBL" id="MDQ8193942.1"/>
    </source>
</evidence>
<comment type="subunit">
    <text evidence="3">Part of the 50S ribosomal subunit.</text>
</comment>
<dbReference type="PANTHER" id="PTHR11655:SF14">
    <property type="entry name" value="LARGE RIBOSOMAL SUBUNIT PROTEIN UL6M"/>
    <property type="match status" value="1"/>
</dbReference>
<evidence type="ECO:0000256" key="1">
    <source>
        <dbReference type="ARBA" id="ARBA00022980"/>
    </source>
</evidence>
<dbReference type="InterPro" id="IPR000702">
    <property type="entry name" value="Ribosomal_uL6-like"/>
</dbReference>
<comment type="function">
    <text evidence="3 5">This protein binds to the 23S rRNA, and is important in its secondary structure. It is located near the subunit interface in the base of the L7/L12 stalk, and near the tRNA binding site of the peptidyltransferase center.</text>
</comment>
<keyword evidence="1 3" id="KW-0689">Ribosomal protein</keyword>
<dbReference type="PANTHER" id="PTHR11655">
    <property type="entry name" value="60S/50S RIBOSOMAL PROTEIN L6/L9"/>
    <property type="match status" value="1"/>
</dbReference>
<dbReference type="PRINTS" id="PR00059">
    <property type="entry name" value="RIBOSOMALL6"/>
</dbReference>
<organism evidence="7 8">
    <name type="scientific">Thalassobacterium sedimentorum</name>
    <dbReference type="NCBI Taxonomy" id="3041258"/>
    <lineage>
        <taxon>Bacteria</taxon>
        <taxon>Pseudomonadati</taxon>
        <taxon>Verrucomicrobiota</taxon>
        <taxon>Opitutia</taxon>
        <taxon>Puniceicoccales</taxon>
        <taxon>Coraliomargaritaceae</taxon>
        <taxon>Thalassobacterium</taxon>
    </lineage>
</organism>
<evidence type="ECO:0000259" key="6">
    <source>
        <dbReference type="Pfam" id="PF00347"/>
    </source>
</evidence>
<name>A0ABU1AGX0_9BACT</name>
<dbReference type="InterPro" id="IPR036789">
    <property type="entry name" value="Ribosomal_uL6-like_a/b-dom_sf"/>
</dbReference>
<comment type="caution">
    <text evidence="7">The sequence shown here is derived from an EMBL/GenBank/DDBJ whole genome shotgun (WGS) entry which is preliminary data.</text>
</comment>
<dbReference type="EMBL" id="JARXIC010000007">
    <property type="protein sequence ID" value="MDQ8193942.1"/>
    <property type="molecule type" value="Genomic_DNA"/>
</dbReference>
<evidence type="ECO:0000256" key="5">
    <source>
        <dbReference type="RuleBase" id="RU003870"/>
    </source>
</evidence>
<dbReference type="HAMAP" id="MF_01365_B">
    <property type="entry name" value="Ribosomal_uL6_B"/>
    <property type="match status" value="1"/>
</dbReference>
<dbReference type="Gene3D" id="3.90.930.12">
    <property type="entry name" value="Ribosomal protein L6, alpha-beta domain"/>
    <property type="match status" value="2"/>
</dbReference>
<dbReference type="PIRSF" id="PIRSF002162">
    <property type="entry name" value="Ribosomal_L6"/>
    <property type="match status" value="1"/>
</dbReference>
<dbReference type="NCBIfam" id="TIGR03654">
    <property type="entry name" value="L6_bact"/>
    <property type="match status" value="1"/>
</dbReference>
<keyword evidence="3 5" id="KW-0694">RNA-binding</keyword>
<evidence type="ECO:0000256" key="3">
    <source>
        <dbReference type="HAMAP-Rule" id="MF_01365"/>
    </source>
</evidence>
<dbReference type="SUPFAM" id="SSF56053">
    <property type="entry name" value="Ribosomal protein L6"/>
    <property type="match status" value="2"/>
</dbReference>
<evidence type="ECO:0000256" key="2">
    <source>
        <dbReference type="ARBA" id="ARBA00023274"/>
    </source>
</evidence>